<organism evidence="1 2">
    <name type="scientific">Streptomyces maoxianensis</name>
    <dbReference type="NCBI Taxonomy" id="1459942"/>
    <lineage>
        <taxon>Bacteria</taxon>
        <taxon>Bacillati</taxon>
        <taxon>Actinomycetota</taxon>
        <taxon>Actinomycetes</taxon>
        <taxon>Kitasatosporales</taxon>
        <taxon>Streptomycetaceae</taxon>
        <taxon>Streptomyces</taxon>
    </lineage>
</organism>
<dbReference type="Proteomes" id="UP001595993">
    <property type="component" value="Unassembled WGS sequence"/>
</dbReference>
<evidence type="ECO:0000313" key="2">
    <source>
        <dbReference type="Proteomes" id="UP001595993"/>
    </source>
</evidence>
<dbReference type="RefSeq" id="WP_381196853.1">
    <property type="nucleotide sequence ID" value="NZ_JBHSFE010000014.1"/>
</dbReference>
<gene>
    <name evidence="1" type="ORF">ACFO9E_18190</name>
</gene>
<name>A0ABV9GAS9_9ACTN</name>
<evidence type="ECO:0000313" key="1">
    <source>
        <dbReference type="EMBL" id="MFC4609729.1"/>
    </source>
</evidence>
<protein>
    <submittedName>
        <fullName evidence="1">Uncharacterized protein</fullName>
    </submittedName>
</protein>
<dbReference type="EMBL" id="JBHSFE010000014">
    <property type="protein sequence ID" value="MFC4609729.1"/>
    <property type="molecule type" value="Genomic_DNA"/>
</dbReference>
<accession>A0ABV9GAS9</accession>
<reference evidence="2" key="1">
    <citation type="journal article" date="2019" name="Int. J. Syst. Evol. Microbiol.">
        <title>The Global Catalogue of Microorganisms (GCM) 10K type strain sequencing project: providing services to taxonomists for standard genome sequencing and annotation.</title>
        <authorList>
            <consortium name="The Broad Institute Genomics Platform"/>
            <consortium name="The Broad Institute Genome Sequencing Center for Infectious Disease"/>
            <person name="Wu L."/>
            <person name="Ma J."/>
        </authorList>
    </citation>
    <scope>NUCLEOTIDE SEQUENCE [LARGE SCALE GENOMIC DNA]</scope>
    <source>
        <strain evidence="2">CGMCC 4.7139</strain>
    </source>
</reference>
<comment type="caution">
    <text evidence="1">The sequence shown here is derived from an EMBL/GenBank/DDBJ whole genome shotgun (WGS) entry which is preliminary data.</text>
</comment>
<keyword evidence="2" id="KW-1185">Reference proteome</keyword>
<proteinExistence type="predicted"/>
<sequence length="167" mass="17555">MEALGRLFDISTGAVPVDLSTAAVTGKRVHLKNCGGVSIVVFKGAGTAGDDPVFDLQEHSASTGGTSQDLDVLTHYYVKQEATLDGDETWSKVTQSTASEVTGNATSAEEQAIYVFEVGANQLSDGFEWISLNVADVGTNAQLGGVLYLLHDLAVQRTPENLVNPLA</sequence>